<proteinExistence type="predicted"/>
<protein>
    <submittedName>
        <fullName evidence="1">Rrf2 family transcriptional regulator</fullName>
    </submittedName>
</protein>
<dbReference type="RefSeq" id="WP_275473389.1">
    <property type="nucleotide sequence ID" value="NZ_CP162940.1"/>
</dbReference>
<dbReference type="PANTHER" id="PTHR33221">
    <property type="entry name" value="WINGED HELIX-TURN-HELIX TRANSCRIPTIONAL REGULATOR, RRF2 FAMILY"/>
    <property type="match status" value="1"/>
</dbReference>
<keyword evidence="2" id="KW-1185">Reference proteome</keyword>
<dbReference type="EMBL" id="JBDXSU010000038">
    <property type="protein sequence ID" value="MFB5193084.1"/>
    <property type="molecule type" value="Genomic_DNA"/>
</dbReference>
<dbReference type="Gene3D" id="1.10.10.10">
    <property type="entry name" value="Winged helix-like DNA-binding domain superfamily/Winged helix DNA-binding domain"/>
    <property type="match status" value="1"/>
</dbReference>
<dbReference type="PANTHER" id="PTHR33221:SF15">
    <property type="entry name" value="HTH-TYPE TRANSCRIPTIONAL REGULATOR YWGB-RELATED"/>
    <property type="match status" value="1"/>
</dbReference>
<dbReference type="Pfam" id="PF02082">
    <property type="entry name" value="Rrf2"/>
    <property type="match status" value="1"/>
</dbReference>
<organism evidence="1 2">
    <name type="scientific">Alicyclobacillus fastidiosus</name>
    <dbReference type="NCBI Taxonomy" id="392011"/>
    <lineage>
        <taxon>Bacteria</taxon>
        <taxon>Bacillati</taxon>
        <taxon>Bacillota</taxon>
        <taxon>Bacilli</taxon>
        <taxon>Bacillales</taxon>
        <taxon>Alicyclobacillaceae</taxon>
        <taxon>Alicyclobacillus</taxon>
    </lineage>
</organism>
<dbReference type="SUPFAM" id="SSF46785">
    <property type="entry name" value="Winged helix' DNA-binding domain"/>
    <property type="match status" value="1"/>
</dbReference>
<dbReference type="PROSITE" id="PS51197">
    <property type="entry name" value="HTH_RRF2_2"/>
    <property type="match status" value="1"/>
</dbReference>
<accession>A0ABV5ALE2</accession>
<gene>
    <name evidence="1" type="ORF">KKP3000_002683</name>
</gene>
<dbReference type="Proteomes" id="UP001579974">
    <property type="component" value="Unassembled WGS sequence"/>
</dbReference>
<comment type="caution">
    <text evidence="1">The sequence shown here is derived from an EMBL/GenBank/DDBJ whole genome shotgun (WGS) entry which is preliminary data.</text>
</comment>
<dbReference type="InterPro" id="IPR036388">
    <property type="entry name" value="WH-like_DNA-bd_sf"/>
</dbReference>
<name>A0ABV5ALE2_9BACL</name>
<dbReference type="InterPro" id="IPR000944">
    <property type="entry name" value="Tscrpt_reg_Rrf2"/>
</dbReference>
<dbReference type="InterPro" id="IPR036390">
    <property type="entry name" value="WH_DNA-bd_sf"/>
</dbReference>
<evidence type="ECO:0000313" key="2">
    <source>
        <dbReference type="Proteomes" id="UP001579974"/>
    </source>
</evidence>
<sequence>MTSSTRFSIAIHILCFLDFFKQERITSELLSMSVNTNPVVVRRITSLLKKAKLINTTTGLNANISLVRPVKDITLLDVYRAVIQPSNDDLFVIHKNTNPSCPVGSHIPSLLEDTYTKIELVLQGELASITVDTLVQDIMSKNTSTS</sequence>
<evidence type="ECO:0000313" key="1">
    <source>
        <dbReference type="EMBL" id="MFB5193084.1"/>
    </source>
</evidence>
<reference evidence="1 2" key="1">
    <citation type="journal article" date="2024" name="Int. J. Mol. Sci.">
        <title>Exploration of Alicyclobacillus spp. Genome in Search of Antibiotic Resistance.</title>
        <authorList>
            <person name="Bucka-Kolendo J."/>
            <person name="Kiousi D.E."/>
            <person name="Dekowska A."/>
            <person name="Mikolajczuk-Szczyrba A."/>
            <person name="Karadedos D.M."/>
            <person name="Michael P."/>
            <person name="Galanis A."/>
            <person name="Sokolowska B."/>
        </authorList>
    </citation>
    <scope>NUCLEOTIDE SEQUENCE [LARGE SCALE GENOMIC DNA]</scope>
    <source>
        <strain evidence="1 2">KKP 3000</strain>
    </source>
</reference>